<dbReference type="EMBL" id="JACEFF010000869">
    <property type="protein sequence ID" value="KAH9629365.1"/>
    <property type="molecule type" value="Genomic_DNA"/>
</dbReference>
<name>A0A922M3D6_SPOEX</name>
<feature type="region of interest" description="Disordered" evidence="1">
    <location>
        <begin position="1"/>
        <end position="54"/>
    </location>
</feature>
<protein>
    <submittedName>
        <fullName evidence="2">Uncharacterized protein</fullName>
    </submittedName>
</protein>
<feature type="compositionally biased region" description="Acidic residues" evidence="1">
    <location>
        <begin position="17"/>
        <end position="28"/>
    </location>
</feature>
<accession>A0A922M3D6</accession>
<evidence type="ECO:0000313" key="3">
    <source>
        <dbReference type="Proteomes" id="UP000814243"/>
    </source>
</evidence>
<dbReference type="CDD" id="cd00303">
    <property type="entry name" value="retropepsin_like"/>
    <property type="match status" value="1"/>
</dbReference>
<evidence type="ECO:0000313" key="2">
    <source>
        <dbReference type="EMBL" id="KAH9629365.1"/>
    </source>
</evidence>
<comment type="caution">
    <text evidence="2">The sequence shown here is derived from an EMBL/GenBank/DDBJ whole genome shotgun (WGS) entry which is preliminary data.</text>
</comment>
<gene>
    <name evidence="2" type="ORF">HF086_008151</name>
</gene>
<sequence>MPTTRKGEALRKQRGEDEGDVTLTEEESVAERGHVDDAARAGSRPTSQPAPQIPTDFLSTLIETITRAQVEANRSLINTLMTSSGDFRASTPVGISSSNATSADFCTEVEYNSYASPSDIDSCVNITNISTRDNHPMVNISVAGRGGVAIIDTGATHSIASPLLHRVLVDSGVHFTETKRFVRLADGSQGWRDLLSAEVEVSIKGRRVTCQFLVLPGSDIRTLLGIDFLTRAGMVIDVARRTWSFSDSPGQPYDFVYTYTLDSADTGLLHTTSSSELSLRSDEGCKLNSEQRRALNAFIEERAPQFAREGPATEFAAHRIKVSPQQEPIACPPYLTRMRGPPSAARTPRAPTQAEVARAAARESAPTLVAYGRHAYSSATRRHFNNNVTMCLNLRTIDVCV</sequence>
<evidence type="ECO:0000256" key="1">
    <source>
        <dbReference type="SAM" id="MobiDB-lite"/>
    </source>
</evidence>
<proteinExistence type="predicted"/>
<dbReference type="Gene3D" id="2.40.70.10">
    <property type="entry name" value="Acid Proteases"/>
    <property type="match status" value="1"/>
</dbReference>
<feature type="compositionally biased region" description="Basic and acidic residues" evidence="1">
    <location>
        <begin position="1"/>
        <end position="16"/>
    </location>
</feature>
<feature type="compositionally biased region" description="Basic and acidic residues" evidence="1">
    <location>
        <begin position="29"/>
        <end position="39"/>
    </location>
</feature>
<organism evidence="2 3">
    <name type="scientific">Spodoptera exigua</name>
    <name type="common">Beet armyworm</name>
    <name type="synonym">Noctua fulgens</name>
    <dbReference type="NCBI Taxonomy" id="7107"/>
    <lineage>
        <taxon>Eukaryota</taxon>
        <taxon>Metazoa</taxon>
        <taxon>Ecdysozoa</taxon>
        <taxon>Arthropoda</taxon>
        <taxon>Hexapoda</taxon>
        <taxon>Insecta</taxon>
        <taxon>Pterygota</taxon>
        <taxon>Neoptera</taxon>
        <taxon>Endopterygota</taxon>
        <taxon>Lepidoptera</taxon>
        <taxon>Glossata</taxon>
        <taxon>Ditrysia</taxon>
        <taxon>Noctuoidea</taxon>
        <taxon>Noctuidae</taxon>
        <taxon>Amphipyrinae</taxon>
        <taxon>Spodoptera</taxon>
    </lineage>
</organism>
<dbReference type="SUPFAM" id="SSF50630">
    <property type="entry name" value="Acid proteases"/>
    <property type="match status" value="1"/>
</dbReference>
<dbReference type="InterPro" id="IPR021109">
    <property type="entry name" value="Peptidase_aspartic_dom_sf"/>
</dbReference>
<dbReference type="Proteomes" id="UP000814243">
    <property type="component" value="Unassembled WGS sequence"/>
</dbReference>
<dbReference type="Pfam" id="PF08284">
    <property type="entry name" value="RVP_2"/>
    <property type="match status" value="1"/>
</dbReference>
<reference evidence="2" key="1">
    <citation type="journal article" date="2021" name="G3 (Bethesda)">
        <title>Genome and transcriptome analysis of the beet armyworm Spodoptera exigua reveals targets for pest control. .</title>
        <authorList>
            <person name="Simon S."/>
            <person name="Breeschoten T."/>
            <person name="Jansen H.J."/>
            <person name="Dirks R.P."/>
            <person name="Schranz M.E."/>
            <person name="Ros V.I.D."/>
        </authorList>
    </citation>
    <scope>NUCLEOTIDE SEQUENCE</scope>
    <source>
        <strain evidence="2">TB_SE_WUR_2020</strain>
    </source>
</reference>
<dbReference type="AlphaFoldDB" id="A0A922M3D6"/>